<dbReference type="PANTHER" id="PTHR18871">
    <property type="entry name" value="CENTROSOMAL PROTEIN OF 112 KDA"/>
    <property type="match status" value="1"/>
</dbReference>
<evidence type="ECO:0000313" key="4">
    <source>
        <dbReference type="Proteomes" id="UP000694428"/>
    </source>
</evidence>
<dbReference type="PANTHER" id="PTHR18871:SF2">
    <property type="entry name" value="CENTROSOMAL PROTEIN OF 112 KDA"/>
    <property type="match status" value="1"/>
</dbReference>
<dbReference type="InterPro" id="IPR055310">
    <property type="entry name" value="CEP112"/>
</dbReference>
<proteinExistence type="predicted"/>
<feature type="domain" description="DUF4485" evidence="2">
    <location>
        <begin position="22"/>
        <end position="107"/>
    </location>
</feature>
<dbReference type="Proteomes" id="UP000694428">
    <property type="component" value="Unplaced"/>
</dbReference>
<sequence length="568" mass="66583">MIVQVAVFSFKMNGEEETWKELDAEFDRCIVDVKPHILKLQRRSERQRCALWVKKLCEPSGAGTGIAGRRNRNSYAKLLLHMLKRGVLEEPFTREPEPGMLKTLPSYMLIYFGEPNSTRIQSSSPGLPDWVMGELGKGESMHEELWTLEDKEEPSSATALTSFSVYSKCSVSLKKSDILLDGVKISLEWLFIFLFLTVQTLLRESQIIREAKEKQIVELKKMCEKSTESLSNEWEKRLTLWGEDICSLLEDIHWVYTNLFWWFLNNGLFFQNQAVKNLEARVQQLMVEAENSNLERQKLSQEKTEAEQCYQAACSELQEMKARHKLLLEGKDRIVQEYEESIQQLHSKYDVDINIMKQEHALSAAKVQVDPCFFSSGQAHLVEKEEQLTRVTEVQRLQAQQADAALEEFKRQVELNSEKVYAEMKQQMEKVEADLSRSKVLREKQSKEFSWQLEELKQRYEQQIVELKLEHEQEKTHLFQQHNAEKDCLVRDHEREIEKLEKQSRAAMAEHESKTQECRKRDGQVTINNTGRLWLLLQTNLAKRKRIFNFFNKFFGLPLDDSDYRNLP</sequence>
<name>A0A8C9EWY4_PAVCR</name>
<accession>A0A8C9EWY4</accession>
<dbReference type="InterPro" id="IPR027831">
    <property type="entry name" value="DUF4485"/>
</dbReference>
<keyword evidence="4" id="KW-1185">Reference proteome</keyword>
<dbReference type="AlphaFoldDB" id="A0A8C9EWY4"/>
<protein>
    <recommendedName>
        <fullName evidence="2">DUF4485 domain-containing protein</fullName>
    </recommendedName>
</protein>
<evidence type="ECO:0000313" key="3">
    <source>
        <dbReference type="Ensembl" id="ENSPSTP00000006196.1"/>
    </source>
</evidence>
<feature type="coiled-coil region" evidence="1">
    <location>
        <begin position="399"/>
        <end position="517"/>
    </location>
</feature>
<feature type="coiled-coil region" evidence="1">
    <location>
        <begin position="275"/>
        <end position="348"/>
    </location>
</feature>
<reference evidence="3" key="2">
    <citation type="submission" date="2025-09" db="UniProtKB">
        <authorList>
            <consortium name="Ensembl"/>
        </authorList>
    </citation>
    <scope>IDENTIFICATION</scope>
</reference>
<dbReference type="Ensembl" id="ENSPSTT00000006497.1">
    <property type="protein sequence ID" value="ENSPSTP00000006196.1"/>
    <property type="gene ID" value="ENSPSTG00000004376.1"/>
</dbReference>
<organism evidence="3 4">
    <name type="scientific">Pavo cristatus</name>
    <name type="common">Indian peafowl</name>
    <name type="synonym">Blue peafowl</name>
    <dbReference type="NCBI Taxonomy" id="9049"/>
    <lineage>
        <taxon>Eukaryota</taxon>
        <taxon>Metazoa</taxon>
        <taxon>Chordata</taxon>
        <taxon>Craniata</taxon>
        <taxon>Vertebrata</taxon>
        <taxon>Euteleostomi</taxon>
        <taxon>Archelosauria</taxon>
        <taxon>Archosauria</taxon>
        <taxon>Dinosauria</taxon>
        <taxon>Saurischia</taxon>
        <taxon>Theropoda</taxon>
        <taxon>Coelurosauria</taxon>
        <taxon>Aves</taxon>
        <taxon>Neognathae</taxon>
        <taxon>Galloanserae</taxon>
        <taxon>Galliformes</taxon>
        <taxon>Phasianidae</taxon>
        <taxon>Phasianinae</taxon>
        <taxon>Pavo</taxon>
    </lineage>
</organism>
<reference evidence="3" key="1">
    <citation type="submission" date="2025-08" db="UniProtKB">
        <authorList>
            <consortium name="Ensembl"/>
        </authorList>
    </citation>
    <scope>IDENTIFICATION</scope>
</reference>
<evidence type="ECO:0000259" key="2">
    <source>
        <dbReference type="Pfam" id="PF14846"/>
    </source>
</evidence>
<keyword evidence="1" id="KW-0175">Coiled coil</keyword>
<dbReference type="Pfam" id="PF14846">
    <property type="entry name" value="DUF4485"/>
    <property type="match status" value="1"/>
</dbReference>
<evidence type="ECO:0000256" key="1">
    <source>
        <dbReference type="SAM" id="Coils"/>
    </source>
</evidence>